<dbReference type="Pfam" id="PF07238">
    <property type="entry name" value="PilZ"/>
    <property type="match status" value="1"/>
</dbReference>
<dbReference type="InterPro" id="IPR009875">
    <property type="entry name" value="PilZ_domain"/>
</dbReference>
<accession>A0ABU4S255</accession>
<dbReference type="Gene3D" id="2.40.10.220">
    <property type="entry name" value="predicted glycosyltransferase like domains"/>
    <property type="match status" value="1"/>
</dbReference>
<organism evidence="2 3">
    <name type="scientific">Gilvimarinus gilvus</name>
    <dbReference type="NCBI Taxonomy" id="3058038"/>
    <lineage>
        <taxon>Bacteria</taxon>
        <taxon>Pseudomonadati</taxon>
        <taxon>Pseudomonadota</taxon>
        <taxon>Gammaproteobacteria</taxon>
        <taxon>Cellvibrionales</taxon>
        <taxon>Cellvibrionaceae</taxon>
        <taxon>Gilvimarinus</taxon>
    </lineage>
</organism>
<keyword evidence="3" id="KW-1185">Reference proteome</keyword>
<name>A0ABU4S255_9GAMM</name>
<comment type="caution">
    <text evidence="2">The sequence shown here is derived from an EMBL/GenBank/DDBJ whole genome shotgun (WGS) entry which is preliminary data.</text>
</comment>
<sequence>MEHRCSPRFPTDVRAELITKDERVGVARIRNASTLGYFLSGVSSGLRLHQQVTLKFSLEADFKVSGRIVRIEENGFAVELETMASKEYYDARKFVEAIKTSAEAKPASASKLVNQ</sequence>
<evidence type="ECO:0000313" key="3">
    <source>
        <dbReference type="Proteomes" id="UP001273505"/>
    </source>
</evidence>
<gene>
    <name evidence="2" type="ORF">SCD92_11225</name>
</gene>
<dbReference type="SUPFAM" id="SSF141371">
    <property type="entry name" value="PilZ domain-like"/>
    <property type="match status" value="1"/>
</dbReference>
<protein>
    <submittedName>
        <fullName evidence="2">PilZ domain-containing protein</fullName>
    </submittedName>
</protein>
<reference evidence="2 3" key="1">
    <citation type="submission" date="2023-11" db="EMBL/GenBank/DDBJ databases">
        <title>Gilvimarinus fulvus sp. nov., isolated from the surface of Kelp.</title>
        <authorList>
            <person name="Sun Y.Y."/>
            <person name="Gong Y."/>
            <person name="Du Z.J."/>
        </authorList>
    </citation>
    <scope>NUCLEOTIDE SEQUENCE [LARGE SCALE GENOMIC DNA]</scope>
    <source>
        <strain evidence="2 3">SDUM040013</strain>
    </source>
</reference>
<proteinExistence type="predicted"/>
<feature type="domain" description="PilZ" evidence="1">
    <location>
        <begin position="3"/>
        <end position="85"/>
    </location>
</feature>
<evidence type="ECO:0000259" key="1">
    <source>
        <dbReference type="Pfam" id="PF07238"/>
    </source>
</evidence>
<dbReference type="EMBL" id="JAXAFO010000017">
    <property type="protein sequence ID" value="MDX6849933.1"/>
    <property type="molecule type" value="Genomic_DNA"/>
</dbReference>
<dbReference type="RefSeq" id="WP_302721824.1">
    <property type="nucleotide sequence ID" value="NZ_JAULRU010000418.1"/>
</dbReference>
<dbReference type="Proteomes" id="UP001273505">
    <property type="component" value="Unassembled WGS sequence"/>
</dbReference>
<evidence type="ECO:0000313" key="2">
    <source>
        <dbReference type="EMBL" id="MDX6849933.1"/>
    </source>
</evidence>